<evidence type="ECO:0000313" key="2">
    <source>
        <dbReference type="EMBL" id="KAJ7346336.1"/>
    </source>
</evidence>
<gene>
    <name evidence="2" type="ORF">DFH08DRAFT_870995</name>
</gene>
<accession>A0AAD7ER49</accession>
<dbReference type="EMBL" id="JARIHO010000021">
    <property type="protein sequence ID" value="KAJ7346336.1"/>
    <property type="molecule type" value="Genomic_DNA"/>
</dbReference>
<organism evidence="2 3">
    <name type="scientific">Mycena albidolilacea</name>
    <dbReference type="NCBI Taxonomy" id="1033008"/>
    <lineage>
        <taxon>Eukaryota</taxon>
        <taxon>Fungi</taxon>
        <taxon>Dikarya</taxon>
        <taxon>Basidiomycota</taxon>
        <taxon>Agaricomycotina</taxon>
        <taxon>Agaricomycetes</taxon>
        <taxon>Agaricomycetidae</taxon>
        <taxon>Agaricales</taxon>
        <taxon>Marasmiineae</taxon>
        <taxon>Mycenaceae</taxon>
        <taxon>Mycena</taxon>
    </lineage>
</organism>
<comment type="caution">
    <text evidence="2">The sequence shown here is derived from an EMBL/GenBank/DDBJ whole genome shotgun (WGS) entry which is preliminary data.</text>
</comment>
<protein>
    <submittedName>
        <fullName evidence="2">Uncharacterized protein</fullName>
    </submittedName>
</protein>
<dbReference type="Proteomes" id="UP001218218">
    <property type="component" value="Unassembled WGS sequence"/>
</dbReference>
<keyword evidence="1" id="KW-0472">Membrane</keyword>
<reference evidence="2" key="1">
    <citation type="submission" date="2023-03" db="EMBL/GenBank/DDBJ databases">
        <title>Massive genome expansion in bonnet fungi (Mycena s.s.) driven by repeated elements and novel gene families across ecological guilds.</title>
        <authorList>
            <consortium name="Lawrence Berkeley National Laboratory"/>
            <person name="Harder C.B."/>
            <person name="Miyauchi S."/>
            <person name="Viragh M."/>
            <person name="Kuo A."/>
            <person name="Thoen E."/>
            <person name="Andreopoulos B."/>
            <person name="Lu D."/>
            <person name="Skrede I."/>
            <person name="Drula E."/>
            <person name="Henrissat B."/>
            <person name="Morin E."/>
            <person name="Kohler A."/>
            <person name="Barry K."/>
            <person name="LaButti K."/>
            <person name="Morin E."/>
            <person name="Salamov A."/>
            <person name="Lipzen A."/>
            <person name="Mereny Z."/>
            <person name="Hegedus B."/>
            <person name="Baldrian P."/>
            <person name="Stursova M."/>
            <person name="Weitz H."/>
            <person name="Taylor A."/>
            <person name="Grigoriev I.V."/>
            <person name="Nagy L.G."/>
            <person name="Martin F."/>
            <person name="Kauserud H."/>
        </authorList>
    </citation>
    <scope>NUCLEOTIDE SEQUENCE</scope>
    <source>
        <strain evidence="2">CBHHK002</strain>
    </source>
</reference>
<sequence>MSIKTFLHIVLGVVIERHFDFPLPCFPPLRTRAQGANNAPKLNLRTALSRALLDTTTDDNRISFVPCLWVVLLMDCLFVIFRLCGMDNSLLITACALRVSQQRQYSRAASMLQDGPCAACGVGASMWPRTGSPSHGTGSRWIYRSIVSLLVALFMTNAII</sequence>
<dbReference type="AlphaFoldDB" id="A0AAD7ER49"/>
<name>A0AAD7ER49_9AGAR</name>
<evidence type="ECO:0000256" key="1">
    <source>
        <dbReference type="SAM" id="Phobius"/>
    </source>
</evidence>
<keyword evidence="1" id="KW-1133">Transmembrane helix</keyword>
<evidence type="ECO:0000313" key="3">
    <source>
        <dbReference type="Proteomes" id="UP001218218"/>
    </source>
</evidence>
<proteinExistence type="predicted"/>
<keyword evidence="1" id="KW-0812">Transmembrane</keyword>
<keyword evidence="3" id="KW-1185">Reference proteome</keyword>
<feature type="transmembrane region" description="Helical" evidence="1">
    <location>
        <begin position="62"/>
        <end position="81"/>
    </location>
</feature>